<evidence type="ECO:0000313" key="2">
    <source>
        <dbReference type="EMBL" id="MBU2873036.1"/>
    </source>
</evidence>
<evidence type="ECO:0000259" key="1">
    <source>
        <dbReference type="Pfam" id="PF19089"/>
    </source>
</evidence>
<dbReference type="Pfam" id="PF19089">
    <property type="entry name" value="DUF5777"/>
    <property type="match status" value="1"/>
</dbReference>
<name>A0ABS6A4E9_9GAMM</name>
<proteinExistence type="predicted"/>
<dbReference type="EMBL" id="JAHKPV010000001">
    <property type="protein sequence ID" value="MBU2873036.1"/>
    <property type="molecule type" value="Genomic_DNA"/>
</dbReference>
<dbReference type="Proteomes" id="UP000753376">
    <property type="component" value="Unassembled WGS sequence"/>
</dbReference>
<gene>
    <name evidence="2" type="ORF">KO508_03360</name>
</gene>
<evidence type="ECO:0000313" key="3">
    <source>
        <dbReference type="Proteomes" id="UP000753376"/>
    </source>
</evidence>
<protein>
    <recommendedName>
        <fullName evidence="1">DUF5777 domain-containing protein</fullName>
    </recommendedName>
</protein>
<dbReference type="InterPro" id="IPR045916">
    <property type="entry name" value="DUF5777"/>
</dbReference>
<keyword evidence="3" id="KW-1185">Reference proteome</keyword>
<feature type="domain" description="DUF5777" evidence="1">
    <location>
        <begin position="5"/>
        <end position="231"/>
    </location>
</feature>
<comment type="caution">
    <text evidence="2">The sequence shown here is derived from an EMBL/GenBank/DDBJ whole genome shotgun (WGS) entry which is preliminary data.</text>
</comment>
<accession>A0ABS6A4E9</accession>
<reference evidence="2 3" key="1">
    <citation type="submission" date="2021-05" db="EMBL/GenBank/DDBJ databases">
        <title>Draft genomes of bacteria isolated from model marine particles.</title>
        <authorList>
            <person name="Datta M.S."/>
            <person name="Schwartzman J.A."/>
            <person name="Enke T.N."/>
            <person name="Saavedra J."/>
            <person name="Cermak N."/>
            <person name="Cordero O.X."/>
        </authorList>
    </citation>
    <scope>NUCLEOTIDE SEQUENCE [LARGE SCALE GENOMIC DNA]</scope>
    <source>
        <strain evidence="2 3">D2M19</strain>
    </source>
</reference>
<organism evidence="2 3">
    <name type="scientific">Marinobacter salexigens</name>
    <dbReference type="NCBI Taxonomy" id="1925763"/>
    <lineage>
        <taxon>Bacteria</taxon>
        <taxon>Pseudomonadati</taxon>
        <taxon>Pseudomonadota</taxon>
        <taxon>Gammaproteobacteria</taxon>
        <taxon>Pseudomonadales</taxon>
        <taxon>Marinobacteraceae</taxon>
        <taxon>Marinobacter</taxon>
    </lineage>
</organism>
<sequence>MMPAFNTADEGSHWMRVSHRFNGPINNDLLRNSFGMDQGSRVRLQWDWAATRNRQFSLSRTSPTGIIEASWRENWWLSQSNRWRLLSVLGTGIQTGQKEGRDGRKNSVNLDVMMGYQSEPITLTTGIRAASQTNPGFAGESEGSLGAQLAATVNWNSWHAASLELLQPMAGFRGSNRNPRIVAAWDINTGFHRFRITLANHRDLNSHEVLAPLAMTDSRDAYAGFVISRRF</sequence>